<keyword evidence="3" id="KW-1185">Reference proteome</keyword>
<dbReference type="AlphaFoldDB" id="A0A9W8PTT5"/>
<evidence type="ECO:0000256" key="1">
    <source>
        <dbReference type="SAM" id="MobiDB-lite"/>
    </source>
</evidence>
<dbReference type="OrthoDB" id="10377291at2759"/>
<dbReference type="Proteomes" id="UP001152130">
    <property type="component" value="Unassembled WGS sequence"/>
</dbReference>
<feature type="region of interest" description="Disordered" evidence="1">
    <location>
        <begin position="157"/>
        <end position="221"/>
    </location>
</feature>
<evidence type="ECO:0000313" key="3">
    <source>
        <dbReference type="Proteomes" id="UP001152130"/>
    </source>
</evidence>
<organism evidence="2 3">
    <name type="scientific">Fusarium irregulare</name>
    <dbReference type="NCBI Taxonomy" id="2494466"/>
    <lineage>
        <taxon>Eukaryota</taxon>
        <taxon>Fungi</taxon>
        <taxon>Dikarya</taxon>
        <taxon>Ascomycota</taxon>
        <taxon>Pezizomycotina</taxon>
        <taxon>Sordariomycetes</taxon>
        <taxon>Hypocreomycetidae</taxon>
        <taxon>Hypocreales</taxon>
        <taxon>Nectriaceae</taxon>
        <taxon>Fusarium</taxon>
        <taxon>Fusarium incarnatum-equiseti species complex</taxon>
    </lineage>
</organism>
<proteinExistence type="predicted"/>
<evidence type="ECO:0000313" key="2">
    <source>
        <dbReference type="EMBL" id="KAJ4017636.1"/>
    </source>
</evidence>
<sequence>MNESALIPSFPGPKLFTTWFAKLRQEPKWQVDKMGKALDRLQNGFFAIKKNIAPLLAALVAEKTRIYLKDLTPIMAGDIGNCHVYQGLLNRTPRSVGISYPDWFFLSCVYGPGNCKLEPFRADAVFYPGGMDERTERTKFNQSCAYYTYKYNSESTKKKEQQELDTEESAIIDPATSAKKTLNGEETQRGQRNRVSENAGQSSPDMTKKLEKDEEADDSSFQRRVVQAVQNELAAQRKSFDKDLAALREEQQITKREHENTKTTLAKVTNDLDGLHEIHNKAVEEIGNRAGQLEQELAQQKTACKAGLLKQLDYLRELAQTIAGVEDSGPSDKRKRNSAEEGRDASKRQCN</sequence>
<protein>
    <submittedName>
        <fullName evidence="2">Uncharacterized protein</fullName>
    </submittedName>
</protein>
<feature type="region of interest" description="Disordered" evidence="1">
    <location>
        <begin position="322"/>
        <end position="351"/>
    </location>
</feature>
<dbReference type="EMBL" id="JAPDHF010000005">
    <property type="protein sequence ID" value="KAJ4017636.1"/>
    <property type="molecule type" value="Genomic_DNA"/>
</dbReference>
<feature type="compositionally biased region" description="Basic and acidic residues" evidence="1">
    <location>
        <begin position="337"/>
        <end position="351"/>
    </location>
</feature>
<accession>A0A9W8PTT5</accession>
<name>A0A9W8PTT5_9HYPO</name>
<feature type="compositionally biased region" description="Polar residues" evidence="1">
    <location>
        <begin position="196"/>
        <end position="205"/>
    </location>
</feature>
<gene>
    <name evidence="2" type="ORF">NW766_003701</name>
</gene>
<comment type="caution">
    <text evidence="2">The sequence shown here is derived from an EMBL/GenBank/DDBJ whole genome shotgun (WGS) entry which is preliminary data.</text>
</comment>
<reference evidence="2" key="1">
    <citation type="submission" date="2022-10" db="EMBL/GenBank/DDBJ databases">
        <title>Fusarium specimens isolated from Avocado Roots.</title>
        <authorList>
            <person name="Stajich J."/>
            <person name="Roper C."/>
            <person name="Heimlech-Rivalta G."/>
        </authorList>
    </citation>
    <scope>NUCLEOTIDE SEQUENCE</scope>
    <source>
        <strain evidence="2">CF00143</strain>
    </source>
</reference>